<protein>
    <submittedName>
        <fullName evidence="1">Uncharacterized protein</fullName>
    </submittedName>
</protein>
<gene>
    <name evidence="1" type="ORF">K491DRAFT_177938</name>
</gene>
<keyword evidence="2" id="KW-1185">Reference proteome</keyword>
<dbReference type="AlphaFoldDB" id="A0A6A6TSX8"/>
<accession>A0A6A6TSX8</accession>
<evidence type="ECO:0000313" key="1">
    <source>
        <dbReference type="EMBL" id="KAF2662411.1"/>
    </source>
</evidence>
<name>A0A6A6TSX8_9PLEO</name>
<dbReference type="EMBL" id="MU004289">
    <property type="protein sequence ID" value="KAF2662411.1"/>
    <property type="molecule type" value="Genomic_DNA"/>
</dbReference>
<reference evidence="1" key="1">
    <citation type="journal article" date="2020" name="Stud. Mycol.">
        <title>101 Dothideomycetes genomes: a test case for predicting lifestyles and emergence of pathogens.</title>
        <authorList>
            <person name="Haridas S."/>
            <person name="Albert R."/>
            <person name="Binder M."/>
            <person name="Bloem J."/>
            <person name="Labutti K."/>
            <person name="Salamov A."/>
            <person name="Andreopoulos B."/>
            <person name="Baker S."/>
            <person name="Barry K."/>
            <person name="Bills G."/>
            <person name="Bluhm B."/>
            <person name="Cannon C."/>
            <person name="Castanera R."/>
            <person name="Culley D."/>
            <person name="Daum C."/>
            <person name="Ezra D."/>
            <person name="Gonzalez J."/>
            <person name="Henrissat B."/>
            <person name="Kuo A."/>
            <person name="Liang C."/>
            <person name="Lipzen A."/>
            <person name="Lutzoni F."/>
            <person name="Magnuson J."/>
            <person name="Mondo S."/>
            <person name="Nolan M."/>
            <person name="Ohm R."/>
            <person name="Pangilinan J."/>
            <person name="Park H.-J."/>
            <person name="Ramirez L."/>
            <person name="Alfaro M."/>
            <person name="Sun H."/>
            <person name="Tritt A."/>
            <person name="Yoshinaga Y."/>
            <person name="Zwiers L.-H."/>
            <person name="Turgeon B."/>
            <person name="Goodwin S."/>
            <person name="Spatafora J."/>
            <person name="Crous P."/>
            <person name="Grigoriev I."/>
        </authorList>
    </citation>
    <scope>NUCLEOTIDE SEQUENCE</scope>
    <source>
        <strain evidence="1">CBS 122681</strain>
    </source>
</reference>
<sequence>MISRVLVRTCFWKRGKAQAVELTSIGEVSGCGVLRCGGSRGGLEAALNAIQHQGHGCVGGEPYLVSSLFAKSSARPSKLLEARMLLCSSLKRQVRKIEIQSAIVREVNPRPNLILFSSLNRAISLVYTQHPDHHCQAIYGTPSHLAHPPILLSRIVPSLNLRLALRVEGANIKLSKGAGLLGIARTTDI</sequence>
<proteinExistence type="predicted"/>
<organism evidence="1 2">
    <name type="scientific">Lophiostoma macrostomum CBS 122681</name>
    <dbReference type="NCBI Taxonomy" id="1314788"/>
    <lineage>
        <taxon>Eukaryota</taxon>
        <taxon>Fungi</taxon>
        <taxon>Dikarya</taxon>
        <taxon>Ascomycota</taxon>
        <taxon>Pezizomycotina</taxon>
        <taxon>Dothideomycetes</taxon>
        <taxon>Pleosporomycetidae</taxon>
        <taxon>Pleosporales</taxon>
        <taxon>Lophiostomataceae</taxon>
        <taxon>Lophiostoma</taxon>
    </lineage>
</organism>
<evidence type="ECO:0000313" key="2">
    <source>
        <dbReference type="Proteomes" id="UP000799324"/>
    </source>
</evidence>
<dbReference type="Proteomes" id="UP000799324">
    <property type="component" value="Unassembled WGS sequence"/>
</dbReference>